<proteinExistence type="predicted"/>
<reference evidence="2" key="1">
    <citation type="submission" date="2019-12" db="EMBL/GenBank/DDBJ databases">
        <title>Genome sequencing and annotation of Brassica cretica.</title>
        <authorList>
            <person name="Studholme D.J."/>
            <person name="Sarris P."/>
        </authorList>
    </citation>
    <scope>NUCLEOTIDE SEQUENCE</scope>
    <source>
        <strain evidence="2">PFS-109/04</strain>
        <tissue evidence="2">Leaf</tissue>
    </source>
</reference>
<gene>
    <name evidence="2" type="ORF">F2Q69_00010674</name>
</gene>
<sequence>MGFLETFGCIWSSMEVIRVIFGRALPGATSRSDFPERLHEVAVTHIPERPGQSDMEWSLAFLSRDTPLRATCQSDPPRSLAFSWRDDTKRRPERPLRATH</sequence>
<protein>
    <submittedName>
        <fullName evidence="2">Uncharacterized protein</fullName>
    </submittedName>
</protein>
<evidence type="ECO:0000313" key="2">
    <source>
        <dbReference type="EMBL" id="KAF3559448.1"/>
    </source>
</evidence>
<dbReference type="AlphaFoldDB" id="A0A8S9R5M9"/>
<dbReference type="Proteomes" id="UP000712600">
    <property type="component" value="Unassembled WGS sequence"/>
</dbReference>
<evidence type="ECO:0000313" key="3">
    <source>
        <dbReference type="Proteomes" id="UP000712600"/>
    </source>
</evidence>
<accession>A0A8S9R5M9</accession>
<organism evidence="2 3">
    <name type="scientific">Brassica cretica</name>
    <name type="common">Mustard</name>
    <dbReference type="NCBI Taxonomy" id="69181"/>
    <lineage>
        <taxon>Eukaryota</taxon>
        <taxon>Viridiplantae</taxon>
        <taxon>Streptophyta</taxon>
        <taxon>Embryophyta</taxon>
        <taxon>Tracheophyta</taxon>
        <taxon>Spermatophyta</taxon>
        <taxon>Magnoliopsida</taxon>
        <taxon>eudicotyledons</taxon>
        <taxon>Gunneridae</taxon>
        <taxon>Pentapetalae</taxon>
        <taxon>rosids</taxon>
        <taxon>malvids</taxon>
        <taxon>Brassicales</taxon>
        <taxon>Brassicaceae</taxon>
        <taxon>Brassiceae</taxon>
        <taxon>Brassica</taxon>
    </lineage>
</organism>
<dbReference type="EMBL" id="QGKX02000996">
    <property type="protein sequence ID" value="KAF3559448.1"/>
    <property type="molecule type" value="Genomic_DNA"/>
</dbReference>
<feature type="region of interest" description="Disordered" evidence="1">
    <location>
        <begin position="70"/>
        <end position="100"/>
    </location>
</feature>
<comment type="caution">
    <text evidence="2">The sequence shown here is derived from an EMBL/GenBank/DDBJ whole genome shotgun (WGS) entry which is preliminary data.</text>
</comment>
<feature type="compositionally biased region" description="Basic and acidic residues" evidence="1">
    <location>
        <begin position="84"/>
        <end position="100"/>
    </location>
</feature>
<name>A0A8S9R5M9_BRACR</name>
<evidence type="ECO:0000256" key="1">
    <source>
        <dbReference type="SAM" id="MobiDB-lite"/>
    </source>
</evidence>